<sequence>MSASYRRARLSPAALARLDQTAAAARQFGRPAIRVTRVPSGTACCWCDCPDDAAVLGRHAAAACSKCPADASVAVTLRAAASPALVAYTLCARHTRPWWHLQAAAFGFPTDQPPPGLIPTA</sequence>
<accession>A0A7K3PYH6</accession>
<proteinExistence type="predicted"/>
<dbReference type="Proteomes" id="UP000470446">
    <property type="component" value="Unassembled WGS sequence"/>
</dbReference>
<dbReference type="AlphaFoldDB" id="A0A7K3PYH6"/>
<reference evidence="1 2" key="1">
    <citation type="submission" date="2020-01" db="EMBL/GenBank/DDBJ databases">
        <title>Insect and environment-associated Actinomycetes.</title>
        <authorList>
            <person name="Currrie C."/>
            <person name="Chevrette M."/>
            <person name="Carlson C."/>
            <person name="Stubbendieck R."/>
            <person name="Wendt-Pienkowski E."/>
        </authorList>
    </citation>
    <scope>NUCLEOTIDE SEQUENCE [LARGE SCALE GENOMIC DNA]</scope>
    <source>
        <strain evidence="1 2">SID14163</strain>
    </source>
</reference>
<name>A0A7K3PYH6_9ACTN</name>
<gene>
    <name evidence="1" type="ORF">G3I32_36200</name>
</gene>
<dbReference type="RefSeq" id="WP_164250318.1">
    <property type="nucleotide sequence ID" value="NZ_JAAGMA010000963.1"/>
</dbReference>
<comment type="caution">
    <text evidence="1">The sequence shown here is derived from an EMBL/GenBank/DDBJ whole genome shotgun (WGS) entry which is preliminary data.</text>
</comment>
<organism evidence="1 2">
    <name type="scientific">Streptomyces coelicoflavus</name>
    <dbReference type="NCBI Taxonomy" id="285562"/>
    <lineage>
        <taxon>Bacteria</taxon>
        <taxon>Bacillati</taxon>
        <taxon>Actinomycetota</taxon>
        <taxon>Actinomycetes</taxon>
        <taxon>Kitasatosporales</taxon>
        <taxon>Streptomycetaceae</taxon>
        <taxon>Streptomyces</taxon>
    </lineage>
</organism>
<evidence type="ECO:0000313" key="1">
    <source>
        <dbReference type="EMBL" id="NEB14209.1"/>
    </source>
</evidence>
<evidence type="ECO:0000313" key="2">
    <source>
        <dbReference type="Proteomes" id="UP000470446"/>
    </source>
</evidence>
<dbReference type="EMBL" id="JAAGMA010000963">
    <property type="protein sequence ID" value="NEB14209.1"/>
    <property type="molecule type" value="Genomic_DNA"/>
</dbReference>
<protein>
    <submittedName>
        <fullName evidence="1">Uncharacterized protein</fullName>
    </submittedName>
</protein>